<evidence type="ECO:0000256" key="4">
    <source>
        <dbReference type="ARBA" id="ARBA00011233"/>
    </source>
</evidence>
<dbReference type="KEGG" id="cac:CA_C0591"/>
<evidence type="ECO:0000256" key="2">
    <source>
        <dbReference type="ARBA" id="ARBA00002803"/>
    </source>
</evidence>
<evidence type="ECO:0000256" key="10">
    <source>
        <dbReference type="NCBIfam" id="TIGR00187"/>
    </source>
</evidence>
<evidence type="ECO:0000256" key="9">
    <source>
        <dbReference type="ARBA" id="ARBA00022737"/>
    </source>
</evidence>
<evidence type="ECO:0000256" key="1">
    <source>
        <dbReference type="ARBA" id="ARBA00000968"/>
    </source>
</evidence>
<dbReference type="GO" id="GO:0004746">
    <property type="term" value="F:riboflavin synthase activity"/>
    <property type="evidence" value="ECO:0007669"/>
    <property type="project" value="UniProtKB-UniRule"/>
</dbReference>
<reference evidence="13 14" key="1">
    <citation type="journal article" date="2001" name="J. Bacteriol.">
        <title>Genome sequence and comparative analysis of the solvent-producing bacterium Clostridium acetobutylicum.</title>
        <authorList>
            <person name="Nolling J."/>
            <person name="Breton G."/>
            <person name="Omelchenko M.V."/>
            <person name="Makarova K.S."/>
            <person name="Zeng Q."/>
            <person name="Gibson R."/>
            <person name="Lee H.M."/>
            <person name="Dubois J."/>
            <person name="Qiu D."/>
            <person name="Hitti J."/>
            <person name="Wolf Y.I."/>
            <person name="Tatusov R.L."/>
            <person name="Sabathe F."/>
            <person name="Doucette-Stamm L."/>
            <person name="Soucaille P."/>
            <person name="Daly M.J."/>
            <person name="Bennett G.N."/>
            <person name="Koonin E.V."/>
            <person name="Smith D.R."/>
        </authorList>
    </citation>
    <scope>NUCLEOTIDE SEQUENCE [LARGE SCALE GENOMIC DNA]</scope>
    <source>
        <strain evidence="14">ATCC 824 / DSM 792 / JCM 1419 / LMG 5710 / VKM B-1787</strain>
    </source>
</reference>
<gene>
    <name evidence="13" type="primary">ribB</name>
    <name evidence="13" type="ordered locus">CA_C0591</name>
</gene>
<dbReference type="InterPro" id="IPR023366">
    <property type="entry name" value="ATP_synth_asu-like_sf"/>
</dbReference>
<dbReference type="NCBIfam" id="TIGR00187">
    <property type="entry name" value="ribE"/>
    <property type="match status" value="1"/>
</dbReference>
<dbReference type="PIRSF" id="PIRSF000498">
    <property type="entry name" value="Riboflavin_syn_A"/>
    <property type="match status" value="1"/>
</dbReference>
<protein>
    <recommendedName>
        <fullName evidence="6 10">Riboflavin synthase</fullName>
        <ecNumber evidence="5 10">2.5.1.9</ecNumber>
    </recommendedName>
</protein>
<dbReference type="STRING" id="272562.CA_C0591"/>
<evidence type="ECO:0000256" key="6">
    <source>
        <dbReference type="ARBA" id="ARBA00013950"/>
    </source>
</evidence>
<dbReference type="eggNOG" id="COG0307">
    <property type="taxonomic scope" value="Bacteria"/>
</dbReference>
<keyword evidence="14" id="KW-1185">Reference proteome</keyword>
<evidence type="ECO:0000256" key="11">
    <source>
        <dbReference type="PROSITE-ProRule" id="PRU00524"/>
    </source>
</evidence>
<dbReference type="PANTHER" id="PTHR21098:SF12">
    <property type="entry name" value="RIBOFLAVIN SYNTHASE"/>
    <property type="match status" value="1"/>
</dbReference>
<dbReference type="HOGENOM" id="CLU_034388_2_2_9"/>
<keyword evidence="7" id="KW-0686">Riboflavin biosynthesis</keyword>
<dbReference type="PROSITE" id="PS51177">
    <property type="entry name" value="LUMAZINE_BIND"/>
    <property type="match status" value="2"/>
</dbReference>
<comment type="function">
    <text evidence="2">Catalyzes the dismutation of two molecules of 6,7-dimethyl-8-ribityllumazine, resulting in the formation of riboflavin and 5-amino-6-(D-ribitylamino)uracil.</text>
</comment>
<feature type="domain" description="Lumazine-binding" evidence="12">
    <location>
        <begin position="1"/>
        <end position="94"/>
    </location>
</feature>
<evidence type="ECO:0000256" key="3">
    <source>
        <dbReference type="ARBA" id="ARBA00004887"/>
    </source>
</evidence>
<dbReference type="InterPro" id="IPR026017">
    <property type="entry name" value="Lumazine-bd_dom"/>
</dbReference>
<dbReference type="Gene3D" id="2.40.30.20">
    <property type="match status" value="2"/>
</dbReference>
<comment type="catalytic activity">
    <reaction evidence="1">
        <text>2 6,7-dimethyl-8-(1-D-ribityl)lumazine + H(+) = 5-amino-6-(D-ribitylamino)uracil + riboflavin</text>
        <dbReference type="Rhea" id="RHEA:20772"/>
        <dbReference type="ChEBI" id="CHEBI:15378"/>
        <dbReference type="ChEBI" id="CHEBI:15934"/>
        <dbReference type="ChEBI" id="CHEBI:57986"/>
        <dbReference type="ChEBI" id="CHEBI:58201"/>
        <dbReference type="EC" id="2.5.1.9"/>
    </reaction>
</comment>
<dbReference type="NCBIfam" id="NF006767">
    <property type="entry name" value="PRK09289.1"/>
    <property type="match status" value="1"/>
</dbReference>
<dbReference type="FunFam" id="2.40.30.20:FF:000004">
    <property type="entry name" value="Riboflavin synthase, alpha subunit"/>
    <property type="match status" value="1"/>
</dbReference>
<dbReference type="FunFam" id="2.40.30.20:FF:000003">
    <property type="entry name" value="Riboflavin synthase, alpha subunit"/>
    <property type="match status" value="1"/>
</dbReference>
<dbReference type="EC" id="2.5.1.9" evidence="5 10"/>
<evidence type="ECO:0000256" key="7">
    <source>
        <dbReference type="ARBA" id="ARBA00022619"/>
    </source>
</evidence>
<dbReference type="AlphaFoldDB" id="Q97LH0"/>
<comment type="pathway">
    <text evidence="3">Cofactor biosynthesis; riboflavin biosynthesis; riboflavin from 2-hydroxy-3-oxobutyl phosphate and 5-amino-6-(D-ribitylamino)uracil: step 2/2.</text>
</comment>
<evidence type="ECO:0000313" key="14">
    <source>
        <dbReference type="Proteomes" id="UP000000814"/>
    </source>
</evidence>
<evidence type="ECO:0000256" key="5">
    <source>
        <dbReference type="ARBA" id="ARBA00012827"/>
    </source>
</evidence>
<dbReference type="CDD" id="cd00402">
    <property type="entry name" value="Riboflavin_synthase_like"/>
    <property type="match status" value="1"/>
</dbReference>
<dbReference type="GeneID" id="44997102"/>
<dbReference type="Pfam" id="PF00677">
    <property type="entry name" value="Lum_binding"/>
    <property type="match status" value="2"/>
</dbReference>
<dbReference type="Proteomes" id="UP000000814">
    <property type="component" value="Chromosome"/>
</dbReference>
<dbReference type="RefSeq" id="WP_010963911.1">
    <property type="nucleotide sequence ID" value="NC_003030.1"/>
</dbReference>
<feature type="repeat" description="Lumazine-binding" evidence="11">
    <location>
        <begin position="95"/>
        <end position="191"/>
    </location>
</feature>
<sequence length="213" mass="23547">MFTGIIEEIGEIKTIKKYDNSIRIAIKASKVMENIKLGDSIAVNGVCLTIVSCENGEFDVMPETYRVTNLKKLISGSKVNLERALALGDRFGGHIVTGHIDGLGTIESIKKDAIAIEYKIKTNREITSNLVYKGSVAIDGVSLTLGEVQEDYFKFYLIPHTQEKTTLTQRSKGYSVNIECDVLSKNIRNFVNIQNSTKGSCITEGLLKENGFM</sequence>
<dbReference type="PIR" id="F96972">
    <property type="entry name" value="F96972"/>
</dbReference>
<name>Q97LH0_CLOAB</name>
<dbReference type="GO" id="GO:0009231">
    <property type="term" value="P:riboflavin biosynthetic process"/>
    <property type="evidence" value="ECO:0007669"/>
    <property type="project" value="UniProtKB-KW"/>
</dbReference>
<keyword evidence="8" id="KW-0808">Transferase</keyword>
<accession>Q97LH0</accession>
<keyword evidence="9" id="KW-0677">Repeat</keyword>
<feature type="repeat" description="Lumazine-binding" evidence="11">
    <location>
        <begin position="1"/>
        <end position="94"/>
    </location>
</feature>
<dbReference type="PATRIC" id="fig|272562.8.peg.794"/>
<dbReference type="InterPro" id="IPR001783">
    <property type="entry name" value="Lumazine-bd"/>
</dbReference>
<dbReference type="PANTHER" id="PTHR21098">
    <property type="entry name" value="RIBOFLAVIN SYNTHASE ALPHA CHAIN"/>
    <property type="match status" value="1"/>
</dbReference>
<organism evidence="13 14">
    <name type="scientific">Clostridium acetobutylicum (strain ATCC 824 / DSM 792 / JCM 1419 / IAM 19013 / LMG 5710 / NBRC 13948 / NRRL B-527 / VKM B-1787 / 2291 / W)</name>
    <dbReference type="NCBI Taxonomy" id="272562"/>
    <lineage>
        <taxon>Bacteria</taxon>
        <taxon>Bacillati</taxon>
        <taxon>Bacillota</taxon>
        <taxon>Clostridia</taxon>
        <taxon>Eubacteriales</taxon>
        <taxon>Clostridiaceae</taxon>
        <taxon>Clostridium</taxon>
    </lineage>
</organism>
<dbReference type="NCBIfam" id="NF009566">
    <property type="entry name" value="PRK13020.1"/>
    <property type="match status" value="1"/>
</dbReference>
<feature type="domain" description="Lumazine-binding" evidence="12">
    <location>
        <begin position="95"/>
        <end position="191"/>
    </location>
</feature>
<dbReference type="EMBL" id="AE001437">
    <property type="protein sequence ID" value="AAK78569.1"/>
    <property type="molecule type" value="Genomic_DNA"/>
</dbReference>
<evidence type="ECO:0000259" key="12">
    <source>
        <dbReference type="PROSITE" id="PS51177"/>
    </source>
</evidence>
<dbReference type="InterPro" id="IPR017938">
    <property type="entry name" value="Riboflavin_synthase-like_b-brl"/>
</dbReference>
<comment type="subunit">
    <text evidence="4">Homotrimer.</text>
</comment>
<proteinExistence type="predicted"/>
<dbReference type="OrthoDB" id="9788537at2"/>
<dbReference type="SUPFAM" id="SSF63380">
    <property type="entry name" value="Riboflavin synthase domain-like"/>
    <property type="match status" value="2"/>
</dbReference>
<evidence type="ECO:0000256" key="8">
    <source>
        <dbReference type="ARBA" id="ARBA00022679"/>
    </source>
</evidence>
<evidence type="ECO:0000313" key="13">
    <source>
        <dbReference type="EMBL" id="AAK78569.1"/>
    </source>
</evidence>